<gene>
    <name evidence="1" type="ORF">PPIT_000071</name>
</gene>
<organism evidence="1">
    <name type="scientific">Porodaedalea pini</name>
    <dbReference type="NCBI Taxonomy" id="108901"/>
    <lineage>
        <taxon>Eukaryota</taxon>
        <taxon>Fungi</taxon>
        <taxon>Dikarya</taxon>
        <taxon>Basidiomycota</taxon>
        <taxon>Agaricomycotina</taxon>
        <taxon>Agaricomycetes</taxon>
        <taxon>Hymenochaetales</taxon>
        <taxon>Hymenochaetaceae</taxon>
        <taxon>Porodaedalea</taxon>
    </lineage>
</organism>
<protein>
    <submittedName>
        <fullName evidence="1">Uncharacterized protein</fullName>
    </submittedName>
</protein>
<dbReference type="EMBL" id="MK623257">
    <property type="protein sequence ID" value="QEG56952.1"/>
    <property type="molecule type" value="Genomic_DNA"/>
</dbReference>
<reference evidence="1" key="1">
    <citation type="journal article" date="2019" name="Genome Biol. Evol.">
        <title>Evidence of extensive intraspecific noncoding reshuffling in a 169-kb mitochondrial genome of a basidiomycetous fungus.</title>
        <authorList>
            <person name="Lee H.H."/>
            <person name="Ke H.M."/>
            <person name="Lin C.I."/>
            <person name="Lee T.J."/>
            <person name="Chung C.L."/>
            <person name="Tsai I.J."/>
        </authorList>
    </citation>
    <scope>NUCLEOTIDE SEQUENCE</scope>
    <source>
        <strain evidence="1">BCRC 35384</strain>
    </source>
</reference>
<accession>A0A5B9R9A8</accession>
<keyword evidence="1" id="KW-0496">Mitochondrion</keyword>
<name>A0A5B9R9A8_9AGAM</name>
<dbReference type="AlphaFoldDB" id="A0A5B9R9A8"/>
<geneLocation type="mitochondrion" evidence="1"/>
<proteinExistence type="predicted"/>
<reference evidence="1" key="2">
    <citation type="submission" date="2019-03" db="EMBL/GenBank/DDBJ databases">
        <authorList>
            <person name="Lee H.-H."/>
            <person name="Tsai I.J."/>
        </authorList>
    </citation>
    <scope>NUCLEOTIDE SEQUENCE</scope>
    <source>
        <strain evidence="1">BCRC 35384</strain>
    </source>
</reference>
<sequence>MKRLVPSATFDIQVENVIEITTEAIGEGSDTTVADRNAINHIMKKYNYQRYSEHCDCPHCTFTKQNPRTIVVRELMDAIFNNINNNPQISATDVGKGFMINNGHAPDCNCTDCFHYKKAIQCVNKYVDVISGRGDKTKLVLRINHQIYL</sequence>
<evidence type="ECO:0000313" key="1">
    <source>
        <dbReference type="EMBL" id="QEG56952.1"/>
    </source>
</evidence>